<dbReference type="GO" id="GO:0006753">
    <property type="term" value="P:nucleoside phosphate metabolic process"/>
    <property type="evidence" value="ECO:0007669"/>
    <property type="project" value="TreeGrafter"/>
</dbReference>
<protein>
    <recommendedName>
        <fullName evidence="3">Nudix hydrolase domain-containing protein</fullName>
    </recommendedName>
</protein>
<name>X1LX04_9ZZZZ</name>
<accession>X1LX04</accession>
<dbReference type="InterPro" id="IPR015797">
    <property type="entry name" value="NUDIX_hydrolase-like_dom_sf"/>
</dbReference>
<evidence type="ECO:0000256" key="2">
    <source>
        <dbReference type="ARBA" id="ARBA00022801"/>
    </source>
</evidence>
<dbReference type="AlphaFoldDB" id="X1LX04"/>
<gene>
    <name evidence="4" type="ORF">S06H3_04646</name>
</gene>
<keyword evidence="2" id="KW-0378">Hydrolase</keyword>
<dbReference type="PANTHER" id="PTHR11839">
    <property type="entry name" value="UDP/ADP-SUGAR PYROPHOSPHATASE"/>
    <property type="match status" value="1"/>
</dbReference>
<comment type="caution">
    <text evidence="4">The sequence shown here is derived from an EMBL/GenBank/DDBJ whole genome shotgun (WGS) entry which is preliminary data.</text>
</comment>
<sequence length="132" mass="14956">MLVKQFRYPLGSTLLEIPAGKLGKGEDPRDCAARELKEEIGAEGGRLIHLVEFYTSPGFCDEILYLYLALDFEKKENNLDDDEFLEVFELKLTDAPSFIENGKIKDAKTIIGLLLARDYLKRDAKIGEKSKK</sequence>
<comment type="cofactor">
    <cofactor evidence="1">
        <name>Mg(2+)</name>
        <dbReference type="ChEBI" id="CHEBI:18420"/>
    </cofactor>
</comment>
<feature type="domain" description="Nudix hydrolase" evidence="3">
    <location>
        <begin position="1"/>
        <end position="112"/>
    </location>
</feature>
<reference evidence="4" key="1">
    <citation type="journal article" date="2014" name="Front. Microbiol.">
        <title>High frequency of phylogenetically diverse reductive dehalogenase-homologous genes in deep subseafloor sedimentary metagenomes.</title>
        <authorList>
            <person name="Kawai M."/>
            <person name="Futagami T."/>
            <person name="Toyoda A."/>
            <person name="Takaki Y."/>
            <person name="Nishi S."/>
            <person name="Hori S."/>
            <person name="Arai W."/>
            <person name="Tsubouchi T."/>
            <person name="Morono Y."/>
            <person name="Uchiyama I."/>
            <person name="Ito T."/>
            <person name="Fujiyama A."/>
            <person name="Inagaki F."/>
            <person name="Takami H."/>
        </authorList>
    </citation>
    <scope>NUCLEOTIDE SEQUENCE</scope>
    <source>
        <strain evidence="4">Expedition CK06-06</strain>
    </source>
</reference>
<dbReference type="InterPro" id="IPR020084">
    <property type="entry name" value="NUDIX_hydrolase_CS"/>
</dbReference>
<proteinExistence type="predicted"/>
<dbReference type="CDD" id="cd03424">
    <property type="entry name" value="NUDIX_ADPRase_Nudt5_UGPPase_Nudt14"/>
    <property type="match status" value="1"/>
</dbReference>
<dbReference type="PANTHER" id="PTHR11839:SF18">
    <property type="entry name" value="NUDIX HYDROLASE DOMAIN-CONTAINING PROTEIN"/>
    <property type="match status" value="1"/>
</dbReference>
<dbReference type="SUPFAM" id="SSF55811">
    <property type="entry name" value="Nudix"/>
    <property type="match status" value="1"/>
</dbReference>
<evidence type="ECO:0000259" key="3">
    <source>
        <dbReference type="PROSITE" id="PS51462"/>
    </source>
</evidence>
<dbReference type="PROSITE" id="PS00893">
    <property type="entry name" value="NUDIX_BOX"/>
    <property type="match status" value="1"/>
</dbReference>
<organism evidence="4">
    <name type="scientific">marine sediment metagenome</name>
    <dbReference type="NCBI Taxonomy" id="412755"/>
    <lineage>
        <taxon>unclassified sequences</taxon>
        <taxon>metagenomes</taxon>
        <taxon>ecological metagenomes</taxon>
    </lineage>
</organism>
<dbReference type="Gene3D" id="3.90.79.10">
    <property type="entry name" value="Nucleoside Triphosphate Pyrophosphohydrolase"/>
    <property type="match status" value="1"/>
</dbReference>
<dbReference type="InterPro" id="IPR000086">
    <property type="entry name" value="NUDIX_hydrolase_dom"/>
</dbReference>
<evidence type="ECO:0000313" key="4">
    <source>
        <dbReference type="EMBL" id="GAH98663.1"/>
    </source>
</evidence>
<dbReference type="GO" id="GO:0005829">
    <property type="term" value="C:cytosol"/>
    <property type="evidence" value="ECO:0007669"/>
    <property type="project" value="TreeGrafter"/>
</dbReference>
<dbReference type="GO" id="GO:0019693">
    <property type="term" value="P:ribose phosphate metabolic process"/>
    <property type="evidence" value="ECO:0007669"/>
    <property type="project" value="TreeGrafter"/>
</dbReference>
<dbReference type="GO" id="GO:0016787">
    <property type="term" value="F:hydrolase activity"/>
    <property type="evidence" value="ECO:0007669"/>
    <property type="project" value="UniProtKB-KW"/>
</dbReference>
<dbReference type="Pfam" id="PF00293">
    <property type="entry name" value="NUDIX"/>
    <property type="match status" value="1"/>
</dbReference>
<dbReference type="EMBL" id="BARV01001650">
    <property type="protein sequence ID" value="GAH98663.1"/>
    <property type="molecule type" value="Genomic_DNA"/>
</dbReference>
<evidence type="ECO:0000256" key="1">
    <source>
        <dbReference type="ARBA" id="ARBA00001946"/>
    </source>
</evidence>
<dbReference type="PROSITE" id="PS51462">
    <property type="entry name" value="NUDIX"/>
    <property type="match status" value="1"/>
</dbReference>